<protein>
    <submittedName>
        <fullName evidence="1">Unannotated protein</fullName>
    </submittedName>
</protein>
<dbReference type="EMBL" id="CAEZTD010000077">
    <property type="protein sequence ID" value="CAB4565375.1"/>
    <property type="molecule type" value="Genomic_DNA"/>
</dbReference>
<dbReference type="AlphaFoldDB" id="A0A6J6DR77"/>
<gene>
    <name evidence="1" type="ORF">UFOPK1591_01003</name>
</gene>
<evidence type="ECO:0000313" key="1">
    <source>
        <dbReference type="EMBL" id="CAB4565375.1"/>
    </source>
</evidence>
<name>A0A6J6DR77_9ZZZZ</name>
<accession>A0A6J6DR77</accession>
<sequence>MLLGVPSLTVKSMVPIRPARPSVVAPRTRMRAASITSTNRLAPTLGVTSVESSMSTRPSGFVAAVKTSTS</sequence>
<reference evidence="1" key="1">
    <citation type="submission" date="2020-05" db="EMBL/GenBank/DDBJ databases">
        <authorList>
            <person name="Chiriac C."/>
            <person name="Salcher M."/>
            <person name="Ghai R."/>
            <person name="Kavagutti S V."/>
        </authorList>
    </citation>
    <scope>NUCLEOTIDE SEQUENCE</scope>
</reference>
<organism evidence="1">
    <name type="scientific">freshwater metagenome</name>
    <dbReference type="NCBI Taxonomy" id="449393"/>
    <lineage>
        <taxon>unclassified sequences</taxon>
        <taxon>metagenomes</taxon>
        <taxon>ecological metagenomes</taxon>
    </lineage>
</organism>
<proteinExistence type="predicted"/>